<dbReference type="InterPro" id="IPR006689">
    <property type="entry name" value="Small_GTPase_ARF/SAR"/>
</dbReference>
<dbReference type="Proteomes" id="UP000242188">
    <property type="component" value="Unassembled WGS sequence"/>
</dbReference>
<dbReference type="Gene3D" id="3.40.50.300">
    <property type="entry name" value="P-loop containing nucleotide triphosphate hydrolases"/>
    <property type="match status" value="1"/>
</dbReference>
<comment type="caution">
    <text evidence="5">The sequence shown here is derived from an EMBL/GenBank/DDBJ whole genome shotgun (WGS) entry which is preliminary data.</text>
</comment>
<accession>A0A210QXG7</accession>
<feature type="binding site" evidence="4">
    <location>
        <position position="58"/>
    </location>
    <ligand>
        <name>Mg(2+)</name>
        <dbReference type="ChEBI" id="CHEBI:18420"/>
    </ligand>
</feature>
<keyword evidence="2 3" id="KW-0342">GTP-binding</keyword>
<keyword evidence="1 3" id="KW-0547">Nucleotide-binding</keyword>
<evidence type="ECO:0000313" key="5">
    <source>
        <dbReference type="EMBL" id="OWF53382.1"/>
    </source>
</evidence>
<evidence type="ECO:0000256" key="1">
    <source>
        <dbReference type="ARBA" id="ARBA00022741"/>
    </source>
</evidence>
<dbReference type="InterPro" id="IPR024156">
    <property type="entry name" value="Small_GTPase_ARF"/>
</dbReference>
<dbReference type="PROSITE" id="PS51417">
    <property type="entry name" value="ARF"/>
    <property type="match status" value="1"/>
</dbReference>
<dbReference type="SMART" id="SM00178">
    <property type="entry name" value="SAR"/>
    <property type="match status" value="1"/>
</dbReference>
<organism evidence="5 6">
    <name type="scientific">Mizuhopecten yessoensis</name>
    <name type="common">Japanese scallop</name>
    <name type="synonym">Patinopecten yessoensis</name>
    <dbReference type="NCBI Taxonomy" id="6573"/>
    <lineage>
        <taxon>Eukaryota</taxon>
        <taxon>Metazoa</taxon>
        <taxon>Spiralia</taxon>
        <taxon>Lophotrochozoa</taxon>
        <taxon>Mollusca</taxon>
        <taxon>Bivalvia</taxon>
        <taxon>Autobranchia</taxon>
        <taxon>Pteriomorphia</taxon>
        <taxon>Pectinida</taxon>
        <taxon>Pectinoidea</taxon>
        <taxon>Pectinidae</taxon>
        <taxon>Mizuhopecten</taxon>
    </lineage>
</organism>
<reference evidence="5 6" key="1">
    <citation type="journal article" date="2017" name="Nat. Ecol. Evol.">
        <title>Scallop genome provides insights into evolution of bilaterian karyotype and development.</title>
        <authorList>
            <person name="Wang S."/>
            <person name="Zhang J."/>
            <person name="Jiao W."/>
            <person name="Li J."/>
            <person name="Xun X."/>
            <person name="Sun Y."/>
            <person name="Guo X."/>
            <person name="Huan P."/>
            <person name="Dong B."/>
            <person name="Zhang L."/>
            <person name="Hu X."/>
            <person name="Sun X."/>
            <person name="Wang J."/>
            <person name="Zhao C."/>
            <person name="Wang Y."/>
            <person name="Wang D."/>
            <person name="Huang X."/>
            <person name="Wang R."/>
            <person name="Lv J."/>
            <person name="Li Y."/>
            <person name="Zhang Z."/>
            <person name="Liu B."/>
            <person name="Lu W."/>
            <person name="Hui Y."/>
            <person name="Liang J."/>
            <person name="Zhou Z."/>
            <person name="Hou R."/>
            <person name="Li X."/>
            <person name="Liu Y."/>
            <person name="Li H."/>
            <person name="Ning X."/>
            <person name="Lin Y."/>
            <person name="Zhao L."/>
            <person name="Xing Q."/>
            <person name="Dou J."/>
            <person name="Li Y."/>
            <person name="Mao J."/>
            <person name="Guo H."/>
            <person name="Dou H."/>
            <person name="Li T."/>
            <person name="Mu C."/>
            <person name="Jiang W."/>
            <person name="Fu Q."/>
            <person name="Fu X."/>
            <person name="Miao Y."/>
            <person name="Liu J."/>
            <person name="Yu Q."/>
            <person name="Li R."/>
            <person name="Liao H."/>
            <person name="Li X."/>
            <person name="Kong Y."/>
            <person name="Jiang Z."/>
            <person name="Chourrout D."/>
            <person name="Li R."/>
            <person name="Bao Z."/>
        </authorList>
    </citation>
    <scope>NUCLEOTIDE SEQUENCE [LARGE SCALE GENOMIC DNA]</scope>
    <source>
        <strain evidence="5 6">PY_sf001</strain>
    </source>
</reference>
<feature type="binding site" evidence="4">
    <location>
        <position position="39"/>
    </location>
    <ligand>
        <name>Mg(2+)</name>
        <dbReference type="ChEBI" id="CHEBI:18420"/>
    </ligand>
</feature>
<dbReference type="PANTHER" id="PTHR11711">
    <property type="entry name" value="ADP RIBOSYLATION FACTOR-RELATED"/>
    <property type="match status" value="1"/>
</dbReference>
<gene>
    <name evidence="5" type="ORF">KP79_PYT10480</name>
</gene>
<dbReference type="SUPFAM" id="SSF52540">
    <property type="entry name" value="P-loop containing nucleoside triphosphate hydrolases"/>
    <property type="match status" value="1"/>
</dbReference>
<evidence type="ECO:0000256" key="3">
    <source>
        <dbReference type="PIRSR" id="PIRSR606689-1"/>
    </source>
</evidence>
<feature type="binding site" evidence="3">
    <location>
        <begin position="32"/>
        <end position="39"/>
    </location>
    <ligand>
        <name>GTP</name>
        <dbReference type="ChEBI" id="CHEBI:37565"/>
    </ligand>
</feature>
<name>A0A210QXG7_MIZYE</name>
<dbReference type="STRING" id="6573.A0A210QXG7"/>
<dbReference type="GO" id="GO:0003924">
    <property type="term" value="F:GTPase activity"/>
    <property type="evidence" value="ECO:0007669"/>
    <property type="project" value="InterPro"/>
</dbReference>
<dbReference type="GO" id="GO:0005525">
    <property type="term" value="F:GTP binding"/>
    <property type="evidence" value="ECO:0007669"/>
    <property type="project" value="UniProtKB-KW"/>
</dbReference>
<keyword evidence="4" id="KW-0460">Magnesium</keyword>
<dbReference type="AlphaFoldDB" id="A0A210QXG7"/>
<dbReference type="OrthoDB" id="6067901at2759"/>
<feature type="binding site" evidence="3">
    <location>
        <position position="81"/>
    </location>
    <ligand>
        <name>GTP</name>
        <dbReference type="ChEBI" id="CHEBI:37565"/>
    </ligand>
</feature>
<dbReference type="EMBL" id="NEDP02001349">
    <property type="protein sequence ID" value="OWF53382.1"/>
    <property type="molecule type" value="Genomic_DNA"/>
</dbReference>
<protein>
    <submittedName>
        <fullName evidence="5">RRP15-like protein</fullName>
    </submittedName>
</protein>
<proteinExistence type="predicted"/>
<keyword evidence="6" id="KW-1185">Reference proteome</keyword>
<dbReference type="PRINTS" id="PR00449">
    <property type="entry name" value="RASTRNSFRMNG"/>
</dbReference>
<evidence type="ECO:0000313" key="6">
    <source>
        <dbReference type="Proteomes" id="UP000242188"/>
    </source>
</evidence>
<dbReference type="NCBIfam" id="TIGR00231">
    <property type="entry name" value="small_GTP"/>
    <property type="match status" value="1"/>
</dbReference>
<dbReference type="Pfam" id="PF00025">
    <property type="entry name" value="Arf"/>
    <property type="match status" value="1"/>
</dbReference>
<dbReference type="InterPro" id="IPR005225">
    <property type="entry name" value="Small_GTP-bd"/>
</dbReference>
<evidence type="ECO:0000256" key="2">
    <source>
        <dbReference type="ARBA" id="ARBA00023134"/>
    </source>
</evidence>
<sequence>MGATCSSGGTKTLAVNLSYTELEYPQKILMVGPSGAGKTHLLYSWKLGCDNVVEPVQTSDFNVEQVRASSGHSFMVFDLSGSPNFRVKRRQFYQGTEGIVFVVDSTCLDTKEMDDAKQDLVSVLHDRDLIHTPLLVLGNKQDLSGALPLDELETALGLKAAMTTKRPWKTMEVCSLSEESVQMALDGLVQLIGSSDLVTTRSNISTATTELVTPRPGVTTTKQDVVKIDVPKAWTK</sequence>
<evidence type="ECO:0000256" key="4">
    <source>
        <dbReference type="PIRSR" id="PIRSR606689-2"/>
    </source>
</evidence>
<dbReference type="InterPro" id="IPR027417">
    <property type="entry name" value="P-loop_NTPase"/>
</dbReference>
<dbReference type="GO" id="GO:0046872">
    <property type="term" value="F:metal ion binding"/>
    <property type="evidence" value="ECO:0007669"/>
    <property type="project" value="UniProtKB-KW"/>
</dbReference>
<feature type="binding site" evidence="3">
    <location>
        <begin position="139"/>
        <end position="142"/>
    </location>
    <ligand>
        <name>GTP</name>
        <dbReference type="ChEBI" id="CHEBI:37565"/>
    </ligand>
</feature>
<keyword evidence="4" id="KW-0479">Metal-binding</keyword>
<dbReference type="SMART" id="SM00177">
    <property type="entry name" value="ARF"/>
    <property type="match status" value="1"/>
</dbReference>